<dbReference type="Gene3D" id="2.40.440.10">
    <property type="entry name" value="L,D-transpeptidase catalytic domain-like"/>
    <property type="match status" value="1"/>
</dbReference>
<evidence type="ECO:0000256" key="1">
    <source>
        <dbReference type="ARBA" id="ARBA00004752"/>
    </source>
</evidence>
<dbReference type="PANTHER" id="PTHR30582">
    <property type="entry name" value="L,D-TRANSPEPTIDASE"/>
    <property type="match status" value="1"/>
</dbReference>
<comment type="similarity">
    <text evidence="2">Belongs to the YkuD family.</text>
</comment>
<evidence type="ECO:0000256" key="4">
    <source>
        <dbReference type="ARBA" id="ARBA00022679"/>
    </source>
</evidence>
<evidence type="ECO:0000256" key="9">
    <source>
        <dbReference type="PROSITE-ProRule" id="PRU01373"/>
    </source>
</evidence>
<keyword evidence="5" id="KW-0378">Hydrolase</keyword>
<name>A0A1S2LRQ6_9BACI</name>
<evidence type="ECO:0000313" key="12">
    <source>
        <dbReference type="EMBL" id="OIJ14347.1"/>
    </source>
</evidence>
<proteinExistence type="inferred from homology"/>
<feature type="active site" description="Proton donor/acceptor" evidence="9">
    <location>
        <position position="123"/>
    </location>
</feature>
<comment type="caution">
    <text evidence="12">The sequence shown here is derived from an EMBL/GenBank/DDBJ whole genome shotgun (WGS) entry which is preliminary data.</text>
</comment>
<evidence type="ECO:0000256" key="5">
    <source>
        <dbReference type="ARBA" id="ARBA00022801"/>
    </source>
</evidence>
<sequence>MIHTVKPGETLYQISKDYRTQLSAIIRANPSINPNLIYAGQSIVIPGLPSPYTIPYQIEVSINNRWLRLLKNGVIQKQYPIAVGRILHETPVGNYIIINKAPNPGGPFGTMWMSLSKQHYGIHGTNDPSSIGKAVSRGCIRMYNKDVEELASIVPIGTLVSIRP</sequence>
<dbReference type="PROSITE" id="PS51782">
    <property type="entry name" value="LYSM"/>
    <property type="match status" value="1"/>
</dbReference>
<dbReference type="SUPFAM" id="SSF141523">
    <property type="entry name" value="L,D-transpeptidase catalytic domain-like"/>
    <property type="match status" value="1"/>
</dbReference>
<feature type="domain" description="LysM" evidence="10">
    <location>
        <begin position="1"/>
        <end position="45"/>
    </location>
</feature>
<dbReference type="GO" id="GO:0018104">
    <property type="term" value="P:peptidoglycan-protein cross-linking"/>
    <property type="evidence" value="ECO:0007669"/>
    <property type="project" value="TreeGrafter"/>
</dbReference>
<gene>
    <name evidence="12" type="ORF">BKP37_08345</name>
</gene>
<evidence type="ECO:0000256" key="3">
    <source>
        <dbReference type="ARBA" id="ARBA00022676"/>
    </source>
</evidence>
<reference evidence="12 13" key="1">
    <citation type="submission" date="2016-10" db="EMBL/GenBank/DDBJ databases">
        <title>Draft genome sequences of four alkaliphilic bacteria belonging to the Anaerobacillus genus.</title>
        <authorList>
            <person name="Bassil N.M."/>
            <person name="Lloyd J.R."/>
        </authorList>
    </citation>
    <scope>NUCLEOTIDE SEQUENCE [LARGE SCALE GENOMIC DNA]</scope>
    <source>
        <strain evidence="12 13">DSM 18345</strain>
    </source>
</reference>
<dbReference type="SMART" id="SM00257">
    <property type="entry name" value="LysM"/>
    <property type="match status" value="1"/>
</dbReference>
<dbReference type="RefSeq" id="WP_071309149.1">
    <property type="nucleotide sequence ID" value="NZ_MLQR01000020.1"/>
</dbReference>
<dbReference type="CDD" id="cd16913">
    <property type="entry name" value="YkuD_like"/>
    <property type="match status" value="1"/>
</dbReference>
<dbReference type="Gene3D" id="3.10.350.10">
    <property type="entry name" value="LysM domain"/>
    <property type="match status" value="1"/>
</dbReference>
<dbReference type="InterPro" id="IPR005490">
    <property type="entry name" value="LD_TPept_cat_dom"/>
</dbReference>
<evidence type="ECO:0000256" key="7">
    <source>
        <dbReference type="ARBA" id="ARBA00022984"/>
    </source>
</evidence>
<dbReference type="InterPro" id="IPR050979">
    <property type="entry name" value="LD-transpeptidase"/>
</dbReference>
<keyword evidence="7 9" id="KW-0573">Peptidoglycan synthesis</keyword>
<feature type="active site" description="Nucleophile" evidence="9">
    <location>
        <position position="139"/>
    </location>
</feature>
<keyword evidence="6 9" id="KW-0133">Cell shape</keyword>
<keyword evidence="4" id="KW-0808">Transferase</keyword>
<dbReference type="Pfam" id="PF01476">
    <property type="entry name" value="LysM"/>
    <property type="match status" value="1"/>
</dbReference>
<dbReference type="AlphaFoldDB" id="A0A1S2LRQ6"/>
<evidence type="ECO:0000259" key="10">
    <source>
        <dbReference type="PROSITE" id="PS51782"/>
    </source>
</evidence>
<dbReference type="Pfam" id="PF03734">
    <property type="entry name" value="YkuD"/>
    <property type="match status" value="1"/>
</dbReference>
<accession>A0A1S2LRQ6</accession>
<organism evidence="12 13">
    <name type="scientific">Anaerobacillus alkalilacustris</name>
    <dbReference type="NCBI Taxonomy" id="393763"/>
    <lineage>
        <taxon>Bacteria</taxon>
        <taxon>Bacillati</taxon>
        <taxon>Bacillota</taxon>
        <taxon>Bacilli</taxon>
        <taxon>Bacillales</taxon>
        <taxon>Bacillaceae</taxon>
        <taxon>Anaerobacillus</taxon>
    </lineage>
</organism>
<keyword evidence="3" id="KW-0328">Glycosyltransferase</keyword>
<dbReference type="PROSITE" id="PS52029">
    <property type="entry name" value="LD_TPASE"/>
    <property type="match status" value="1"/>
</dbReference>
<dbReference type="GO" id="GO:0071972">
    <property type="term" value="F:peptidoglycan L,D-transpeptidase activity"/>
    <property type="evidence" value="ECO:0007669"/>
    <property type="project" value="TreeGrafter"/>
</dbReference>
<keyword evidence="8 9" id="KW-0961">Cell wall biogenesis/degradation</keyword>
<dbReference type="GO" id="GO:0005576">
    <property type="term" value="C:extracellular region"/>
    <property type="evidence" value="ECO:0007669"/>
    <property type="project" value="TreeGrafter"/>
</dbReference>
<dbReference type="CDD" id="cd00118">
    <property type="entry name" value="LysM"/>
    <property type="match status" value="1"/>
</dbReference>
<protein>
    <submittedName>
        <fullName evidence="12">L,D-transpeptidase</fullName>
    </submittedName>
</protein>
<dbReference type="Proteomes" id="UP000179524">
    <property type="component" value="Unassembled WGS sequence"/>
</dbReference>
<keyword evidence="13" id="KW-1185">Reference proteome</keyword>
<evidence type="ECO:0000256" key="8">
    <source>
        <dbReference type="ARBA" id="ARBA00023316"/>
    </source>
</evidence>
<evidence type="ECO:0000256" key="2">
    <source>
        <dbReference type="ARBA" id="ARBA00005992"/>
    </source>
</evidence>
<dbReference type="GO" id="GO:0008360">
    <property type="term" value="P:regulation of cell shape"/>
    <property type="evidence" value="ECO:0007669"/>
    <property type="project" value="UniProtKB-UniRule"/>
</dbReference>
<dbReference type="PANTHER" id="PTHR30582:SF24">
    <property type="entry name" value="L,D-TRANSPEPTIDASE ERFK_SRFK-RELATED"/>
    <property type="match status" value="1"/>
</dbReference>
<evidence type="ECO:0000256" key="6">
    <source>
        <dbReference type="ARBA" id="ARBA00022960"/>
    </source>
</evidence>
<dbReference type="InterPro" id="IPR036779">
    <property type="entry name" value="LysM_dom_sf"/>
</dbReference>
<evidence type="ECO:0000313" key="13">
    <source>
        <dbReference type="Proteomes" id="UP000179524"/>
    </source>
</evidence>
<evidence type="ECO:0000259" key="11">
    <source>
        <dbReference type="PROSITE" id="PS52029"/>
    </source>
</evidence>
<dbReference type="SUPFAM" id="SSF54106">
    <property type="entry name" value="LysM domain"/>
    <property type="match status" value="1"/>
</dbReference>
<dbReference type="InterPro" id="IPR038063">
    <property type="entry name" value="Transpep_catalytic_dom"/>
</dbReference>
<dbReference type="GO" id="GO:0071555">
    <property type="term" value="P:cell wall organization"/>
    <property type="evidence" value="ECO:0007669"/>
    <property type="project" value="UniProtKB-UniRule"/>
</dbReference>
<dbReference type="InterPro" id="IPR018392">
    <property type="entry name" value="LysM"/>
</dbReference>
<dbReference type="GO" id="GO:0016757">
    <property type="term" value="F:glycosyltransferase activity"/>
    <property type="evidence" value="ECO:0007669"/>
    <property type="project" value="UniProtKB-KW"/>
</dbReference>
<comment type="pathway">
    <text evidence="1 9">Cell wall biogenesis; peptidoglycan biosynthesis.</text>
</comment>
<dbReference type="OrthoDB" id="9787225at2"/>
<dbReference type="EMBL" id="MLQR01000020">
    <property type="protein sequence ID" value="OIJ14347.1"/>
    <property type="molecule type" value="Genomic_DNA"/>
</dbReference>
<dbReference type="UniPathway" id="UPA00219"/>
<feature type="domain" description="L,D-TPase catalytic" evidence="11">
    <location>
        <begin position="56"/>
        <end position="163"/>
    </location>
</feature>